<dbReference type="InterPro" id="IPR035906">
    <property type="entry name" value="MetI-like_sf"/>
</dbReference>
<keyword evidence="4 7" id="KW-0812">Transmembrane</keyword>
<dbReference type="GO" id="GO:0055085">
    <property type="term" value="P:transmembrane transport"/>
    <property type="evidence" value="ECO:0007669"/>
    <property type="project" value="InterPro"/>
</dbReference>
<evidence type="ECO:0000259" key="8">
    <source>
        <dbReference type="PROSITE" id="PS50928"/>
    </source>
</evidence>
<feature type="transmembrane region" description="Helical" evidence="7">
    <location>
        <begin position="109"/>
        <end position="129"/>
    </location>
</feature>
<comment type="subcellular location">
    <subcellularLocation>
        <location evidence="1 7">Cell membrane</location>
        <topology evidence="1 7">Multi-pass membrane protein</topology>
    </subcellularLocation>
</comment>
<feature type="transmembrane region" description="Helical" evidence="7">
    <location>
        <begin position="254"/>
        <end position="273"/>
    </location>
</feature>
<accession>A0A9D1P7M9</accession>
<comment type="caution">
    <text evidence="9">The sequence shown here is derived from an EMBL/GenBank/DDBJ whole genome shotgun (WGS) entry which is preliminary data.</text>
</comment>
<evidence type="ECO:0000256" key="2">
    <source>
        <dbReference type="ARBA" id="ARBA00022448"/>
    </source>
</evidence>
<evidence type="ECO:0000256" key="5">
    <source>
        <dbReference type="ARBA" id="ARBA00022989"/>
    </source>
</evidence>
<evidence type="ECO:0000256" key="6">
    <source>
        <dbReference type="ARBA" id="ARBA00023136"/>
    </source>
</evidence>
<dbReference type="PROSITE" id="PS50928">
    <property type="entry name" value="ABC_TM1"/>
    <property type="match status" value="1"/>
</dbReference>
<dbReference type="PANTHER" id="PTHR43744">
    <property type="entry name" value="ABC TRANSPORTER PERMEASE PROTEIN MG189-RELATED-RELATED"/>
    <property type="match status" value="1"/>
</dbReference>
<dbReference type="Gene3D" id="1.10.3720.10">
    <property type="entry name" value="MetI-like"/>
    <property type="match status" value="1"/>
</dbReference>
<dbReference type="GO" id="GO:0005886">
    <property type="term" value="C:plasma membrane"/>
    <property type="evidence" value="ECO:0007669"/>
    <property type="project" value="UniProtKB-SubCell"/>
</dbReference>
<dbReference type="Proteomes" id="UP000886884">
    <property type="component" value="Unassembled WGS sequence"/>
</dbReference>
<sequence length="288" mass="32597">MIAANKKTWFDYLNICVMILLAAMVIVPMWYIFVISTSTYAGYISDPYHLIPYTFTLEHYARAFTQTKELLRSLWVTIRVTVIGTLLSMLLTTAGGYALSKDELPGRDILFFFIILTMFFSGGLVPYYIVVRKLGLNNTLWSMILPVMMSSYNLILMKNYFLTLPPSLEEAARIDGYQDIQILFKIVLPISTPVLAAIALFYGVGYWNGYFEAYLFVSSAKLWPFQMYLRDLTLVNANAVRTGATSGPMVQESYKMAIVVIGIVPVLIIYPFVQKYFATGIILGAVKE</sequence>
<dbReference type="PANTHER" id="PTHR43744:SF9">
    <property type="entry name" value="POLYGALACTURONAN_RHAMNOGALACTURONAN TRANSPORT SYSTEM PERMEASE PROTEIN YTCP"/>
    <property type="match status" value="1"/>
</dbReference>
<dbReference type="AlphaFoldDB" id="A0A9D1P7M9"/>
<keyword evidence="3" id="KW-1003">Cell membrane</keyword>
<dbReference type="Pfam" id="PF00528">
    <property type="entry name" value="BPD_transp_1"/>
    <property type="match status" value="1"/>
</dbReference>
<reference evidence="9" key="1">
    <citation type="submission" date="2020-10" db="EMBL/GenBank/DDBJ databases">
        <authorList>
            <person name="Gilroy R."/>
        </authorList>
    </citation>
    <scope>NUCLEOTIDE SEQUENCE</scope>
    <source>
        <strain evidence="9">CHK183-6373</strain>
    </source>
</reference>
<protein>
    <submittedName>
        <fullName evidence="9">Carbohydrate ABC transporter permease</fullName>
    </submittedName>
</protein>
<name>A0A9D1P7M9_9FIRM</name>
<dbReference type="SUPFAM" id="SSF161098">
    <property type="entry name" value="MetI-like"/>
    <property type="match status" value="1"/>
</dbReference>
<proteinExistence type="inferred from homology"/>
<evidence type="ECO:0000256" key="3">
    <source>
        <dbReference type="ARBA" id="ARBA00022475"/>
    </source>
</evidence>
<feature type="domain" description="ABC transmembrane type-1" evidence="8">
    <location>
        <begin position="74"/>
        <end position="273"/>
    </location>
</feature>
<evidence type="ECO:0000313" key="9">
    <source>
        <dbReference type="EMBL" id="HIV27591.1"/>
    </source>
</evidence>
<evidence type="ECO:0000313" key="10">
    <source>
        <dbReference type="Proteomes" id="UP000886884"/>
    </source>
</evidence>
<feature type="transmembrane region" description="Helical" evidence="7">
    <location>
        <begin position="182"/>
        <end position="204"/>
    </location>
</feature>
<keyword evidence="2 7" id="KW-0813">Transport</keyword>
<dbReference type="CDD" id="cd06261">
    <property type="entry name" value="TM_PBP2"/>
    <property type="match status" value="1"/>
</dbReference>
<reference evidence="9" key="2">
    <citation type="journal article" date="2021" name="PeerJ">
        <title>Extensive microbial diversity within the chicken gut microbiome revealed by metagenomics and culture.</title>
        <authorList>
            <person name="Gilroy R."/>
            <person name="Ravi A."/>
            <person name="Getino M."/>
            <person name="Pursley I."/>
            <person name="Horton D.L."/>
            <person name="Alikhan N.F."/>
            <person name="Baker D."/>
            <person name="Gharbi K."/>
            <person name="Hall N."/>
            <person name="Watson M."/>
            <person name="Adriaenssens E.M."/>
            <person name="Foster-Nyarko E."/>
            <person name="Jarju S."/>
            <person name="Secka A."/>
            <person name="Antonio M."/>
            <person name="Oren A."/>
            <person name="Chaudhuri R.R."/>
            <person name="La Ragione R."/>
            <person name="Hildebrand F."/>
            <person name="Pallen M.J."/>
        </authorList>
    </citation>
    <scope>NUCLEOTIDE SEQUENCE</scope>
    <source>
        <strain evidence="9">CHK183-6373</strain>
    </source>
</reference>
<evidence type="ECO:0000256" key="1">
    <source>
        <dbReference type="ARBA" id="ARBA00004651"/>
    </source>
</evidence>
<feature type="transmembrane region" description="Helical" evidence="7">
    <location>
        <begin position="74"/>
        <end position="97"/>
    </location>
</feature>
<organism evidence="9 10">
    <name type="scientific">Candidatus Ornithocaccomicrobium faecavium</name>
    <dbReference type="NCBI Taxonomy" id="2840890"/>
    <lineage>
        <taxon>Bacteria</taxon>
        <taxon>Bacillati</taxon>
        <taxon>Bacillota</taxon>
        <taxon>Clostridia</taxon>
        <taxon>Candidatus Ornithocaccomicrobium</taxon>
    </lineage>
</organism>
<evidence type="ECO:0000256" key="7">
    <source>
        <dbReference type="RuleBase" id="RU363032"/>
    </source>
</evidence>
<dbReference type="InterPro" id="IPR000515">
    <property type="entry name" value="MetI-like"/>
</dbReference>
<feature type="transmembrane region" description="Helical" evidence="7">
    <location>
        <begin position="12"/>
        <end position="33"/>
    </location>
</feature>
<comment type="similarity">
    <text evidence="7">Belongs to the binding-protein-dependent transport system permease family.</text>
</comment>
<feature type="transmembrane region" description="Helical" evidence="7">
    <location>
        <begin position="141"/>
        <end position="161"/>
    </location>
</feature>
<keyword evidence="6 7" id="KW-0472">Membrane</keyword>
<evidence type="ECO:0000256" key="4">
    <source>
        <dbReference type="ARBA" id="ARBA00022692"/>
    </source>
</evidence>
<gene>
    <name evidence="9" type="ORF">IAA64_06450</name>
</gene>
<dbReference type="EMBL" id="DVOT01000122">
    <property type="protein sequence ID" value="HIV27591.1"/>
    <property type="molecule type" value="Genomic_DNA"/>
</dbReference>
<keyword evidence="5 7" id="KW-1133">Transmembrane helix</keyword>